<name>A0ABZ2MHG3_9MICO</name>
<keyword evidence="7" id="KW-0479">Metal-binding</keyword>
<dbReference type="SUPFAM" id="SSF52343">
    <property type="entry name" value="Ferredoxin reductase-like, C-terminal NADP-linked domain"/>
    <property type="match status" value="1"/>
</dbReference>
<dbReference type="InterPro" id="IPR012292">
    <property type="entry name" value="Globin/Proto"/>
</dbReference>
<evidence type="ECO:0000256" key="6">
    <source>
        <dbReference type="ARBA" id="ARBA00022714"/>
    </source>
</evidence>
<dbReference type="SUPFAM" id="SSF46458">
    <property type="entry name" value="Globin-like"/>
    <property type="match status" value="1"/>
</dbReference>
<protein>
    <recommendedName>
        <fullName evidence="3">nitric oxide dioxygenase</fullName>
        <ecNumber evidence="3">1.14.12.17</ecNumber>
    </recommendedName>
</protein>
<dbReference type="PANTHER" id="PTHR43396">
    <property type="entry name" value="FLAVOHEMOPROTEIN"/>
    <property type="match status" value="1"/>
</dbReference>
<dbReference type="InterPro" id="IPR017938">
    <property type="entry name" value="Riboflavin_synthase-like_b-brl"/>
</dbReference>
<dbReference type="CDD" id="cd06184">
    <property type="entry name" value="flavohem_like_fad_nad_binding"/>
    <property type="match status" value="1"/>
</dbReference>
<keyword evidence="8" id="KW-0521">NADP</keyword>
<keyword evidence="9" id="KW-0408">Iron</keyword>
<evidence type="ECO:0000256" key="4">
    <source>
        <dbReference type="ARBA" id="ARBA00022617"/>
    </source>
</evidence>
<dbReference type="InterPro" id="IPR009050">
    <property type="entry name" value="Globin-like_sf"/>
</dbReference>
<dbReference type="InterPro" id="IPR039261">
    <property type="entry name" value="FNR_nucleotide-bd"/>
</dbReference>
<dbReference type="PROSITE" id="PS51384">
    <property type="entry name" value="FAD_FR"/>
    <property type="match status" value="1"/>
</dbReference>
<evidence type="ECO:0000256" key="9">
    <source>
        <dbReference type="ARBA" id="ARBA00023004"/>
    </source>
</evidence>
<dbReference type="CDD" id="cd14782">
    <property type="entry name" value="FHb-globin_2"/>
    <property type="match status" value="1"/>
</dbReference>
<comment type="cofactor">
    <cofactor evidence="1">
        <name>heme b</name>
        <dbReference type="ChEBI" id="CHEBI:60344"/>
    </cofactor>
</comment>
<comment type="similarity">
    <text evidence="2">In the C-terminal section; belongs to the flavoprotein pyridine nucleotide cytochrome reductase family.</text>
</comment>
<evidence type="ECO:0000256" key="10">
    <source>
        <dbReference type="ARBA" id="ARBA00023014"/>
    </source>
</evidence>
<dbReference type="PANTHER" id="PTHR43396:SF3">
    <property type="entry name" value="FLAVOHEMOPROTEIN"/>
    <property type="match status" value="1"/>
</dbReference>
<reference evidence="17 18" key="1">
    <citation type="submission" date="2024-02" db="EMBL/GenBank/DDBJ databases">
        <title>Janibacter sp. nov., isolated from gut of marine sandworm.</title>
        <authorList>
            <person name="Kim B."/>
            <person name="Jun M.O."/>
            <person name="Shin N.-R."/>
        </authorList>
    </citation>
    <scope>NUCLEOTIDE SEQUENCE [LARGE SCALE GENOMIC DNA]</scope>
    <source>
        <strain evidence="17 18">A1S7</strain>
    </source>
</reference>
<evidence type="ECO:0000256" key="3">
    <source>
        <dbReference type="ARBA" id="ARBA00012229"/>
    </source>
</evidence>
<evidence type="ECO:0000313" key="17">
    <source>
        <dbReference type="EMBL" id="WXB76501.1"/>
    </source>
</evidence>
<dbReference type="Pfam" id="PF00970">
    <property type="entry name" value="FAD_binding_6"/>
    <property type="match status" value="1"/>
</dbReference>
<dbReference type="PROSITE" id="PS01033">
    <property type="entry name" value="GLOBIN"/>
    <property type="match status" value="1"/>
</dbReference>
<feature type="domain" description="FAD-binding FR-type" evidence="16">
    <location>
        <begin position="160"/>
        <end position="274"/>
    </location>
</feature>
<evidence type="ECO:0000256" key="13">
    <source>
        <dbReference type="ARBA" id="ARBA00049433"/>
    </source>
</evidence>
<evidence type="ECO:0000256" key="8">
    <source>
        <dbReference type="ARBA" id="ARBA00022857"/>
    </source>
</evidence>
<evidence type="ECO:0000259" key="16">
    <source>
        <dbReference type="PROSITE" id="PS51384"/>
    </source>
</evidence>
<gene>
    <name evidence="17" type="ORF">V1351_00150</name>
</gene>
<dbReference type="Gene3D" id="3.40.50.80">
    <property type="entry name" value="Nucleotide-binding domain of ferredoxin-NADP reductase (FNR) module"/>
    <property type="match status" value="1"/>
</dbReference>
<dbReference type="Pfam" id="PF00042">
    <property type="entry name" value="Globin"/>
    <property type="match status" value="1"/>
</dbReference>
<evidence type="ECO:0000313" key="18">
    <source>
        <dbReference type="Proteomes" id="UP001382727"/>
    </source>
</evidence>
<keyword evidence="4 14" id="KW-0349">Heme</keyword>
<evidence type="ECO:0000256" key="11">
    <source>
        <dbReference type="ARBA" id="ARBA00023027"/>
    </source>
</evidence>
<dbReference type="Pfam" id="PF00175">
    <property type="entry name" value="NAD_binding_1"/>
    <property type="match status" value="1"/>
</dbReference>
<dbReference type="Gene3D" id="2.40.30.10">
    <property type="entry name" value="Translation factors"/>
    <property type="match status" value="1"/>
</dbReference>
<dbReference type="InterPro" id="IPR001433">
    <property type="entry name" value="OxRdtase_FAD/NAD-bd"/>
</dbReference>
<evidence type="ECO:0000256" key="14">
    <source>
        <dbReference type="RuleBase" id="RU000356"/>
    </source>
</evidence>
<dbReference type="Proteomes" id="UP001382727">
    <property type="component" value="Chromosome"/>
</dbReference>
<evidence type="ECO:0000259" key="15">
    <source>
        <dbReference type="PROSITE" id="PS01033"/>
    </source>
</evidence>
<dbReference type="InterPro" id="IPR000971">
    <property type="entry name" value="Globin"/>
</dbReference>
<comment type="similarity">
    <text evidence="14">Belongs to the globin family.</text>
</comment>
<comment type="catalytic activity">
    <reaction evidence="12">
        <text>2 nitric oxide + NADH + 2 O2 = 2 nitrate + NAD(+) + H(+)</text>
        <dbReference type="Rhea" id="RHEA:19469"/>
        <dbReference type="ChEBI" id="CHEBI:15378"/>
        <dbReference type="ChEBI" id="CHEBI:15379"/>
        <dbReference type="ChEBI" id="CHEBI:16480"/>
        <dbReference type="ChEBI" id="CHEBI:17632"/>
        <dbReference type="ChEBI" id="CHEBI:57540"/>
        <dbReference type="ChEBI" id="CHEBI:57945"/>
        <dbReference type="EC" id="1.14.12.17"/>
    </reaction>
</comment>
<proteinExistence type="inferred from homology"/>
<evidence type="ECO:0000256" key="12">
    <source>
        <dbReference type="ARBA" id="ARBA00048649"/>
    </source>
</evidence>
<dbReference type="EMBL" id="CP144913">
    <property type="protein sequence ID" value="WXB76501.1"/>
    <property type="molecule type" value="Genomic_DNA"/>
</dbReference>
<dbReference type="EC" id="1.14.12.17" evidence="3"/>
<evidence type="ECO:0000256" key="5">
    <source>
        <dbReference type="ARBA" id="ARBA00022621"/>
    </source>
</evidence>
<dbReference type="Gene3D" id="1.10.490.10">
    <property type="entry name" value="Globins"/>
    <property type="match status" value="1"/>
</dbReference>
<keyword evidence="11" id="KW-0520">NAD</keyword>
<keyword evidence="5 14" id="KW-0561">Oxygen transport</keyword>
<comment type="catalytic activity">
    <reaction evidence="13">
        <text>2 nitric oxide + NADPH + 2 O2 = 2 nitrate + NADP(+) + H(+)</text>
        <dbReference type="Rhea" id="RHEA:19465"/>
        <dbReference type="ChEBI" id="CHEBI:15378"/>
        <dbReference type="ChEBI" id="CHEBI:15379"/>
        <dbReference type="ChEBI" id="CHEBI:16480"/>
        <dbReference type="ChEBI" id="CHEBI:17632"/>
        <dbReference type="ChEBI" id="CHEBI:57783"/>
        <dbReference type="ChEBI" id="CHEBI:58349"/>
        <dbReference type="EC" id="1.14.12.17"/>
    </reaction>
</comment>
<keyword evidence="18" id="KW-1185">Reference proteome</keyword>
<evidence type="ECO:0000256" key="7">
    <source>
        <dbReference type="ARBA" id="ARBA00022723"/>
    </source>
</evidence>
<keyword evidence="6" id="KW-0001">2Fe-2S</keyword>
<accession>A0ABZ2MHG3</accession>
<dbReference type="InterPro" id="IPR008333">
    <property type="entry name" value="Cbr1-like_FAD-bd_dom"/>
</dbReference>
<organism evidence="17 18">
    <name type="scientific">Janibacter alittae</name>
    <dbReference type="NCBI Taxonomy" id="3115209"/>
    <lineage>
        <taxon>Bacteria</taxon>
        <taxon>Bacillati</taxon>
        <taxon>Actinomycetota</taxon>
        <taxon>Actinomycetes</taxon>
        <taxon>Micrococcales</taxon>
        <taxon>Intrasporangiaceae</taxon>
        <taxon>Janibacter</taxon>
    </lineage>
</organism>
<keyword evidence="10" id="KW-0411">Iron-sulfur</keyword>
<evidence type="ECO:0000256" key="1">
    <source>
        <dbReference type="ARBA" id="ARBA00001970"/>
    </source>
</evidence>
<dbReference type="SUPFAM" id="SSF63380">
    <property type="entry name" value="Riboflavin synthase domain-like"/>
    <property type="match status" value="1"/>
</dbReference>
<sequence length="419" mass="46087">MSRQEVLVLSETAAATVRATLPVIGSTIGEITPIFYRRMFAAHPELERDLFNRGNQAQGDQQRALAGAIVAYATLLVSQERADVDSLLARIAHKHASLGIAPDQYPIVHRHLFEAIGEVLGDAATPEVVAAWDEVYWDMAHALIRIEKGLYAGFGVSPQEVWQDLVVVERRQESPDTVSFRVGRRDGGELAQARPGQYVSVQVTLPDGAQQIRQYSLTRAPRRTTWGFTVKAVPETEGDGVAVPAGEVSNFLHDNLFEGDSIRCSLPFGDLVLEDGRDPLLLVSAGIGCTPVIGMLHHLVRTESDRAVTVLHADRSPARHPHRQELAELVDRLEGGRLHHWYEDLGARPATETVRRGLIDLDAADIDPDAQVYLCGPLPFMAVVRERLAERGVPESHVHYEVFGPDTWVPHALPQPATA</sequence>
<evidence type="ECO:0000256" key="2">
    <source>
        <dbReference type="ARBA" id="ARBA00006401"/>
    </source>
</evidence>
<dbReference type="RefSeq" id="WP_338749537.1">
    <property type="nucleotide sequence ID" value="NZ_CP144913.1"/>
</dbReference>
<keyword evidence="14" id="KW-0813">Transport</keyword>
<dbReference type="InterPro" id="IPR017927">
    <property type="entry name" value="FAD-bd_FR_type"/>
</dbReference>
<feature type="domain" description="Globin" evidence="15">
    <location>
        <begin position="8"/>
        <end position="148"/>
    </location>
</feature>